<dbReference type="InterPro" id="IPR013025">
    <property type="entry name" value="Ribosomal_uL23-like"/>
</dbReference>
<name>A0A1D8ITA6_9GAMM</name>
<keyword evidence="4 6" id="KW-0689">Ribosomal protein</keyword>
<dbReference type="Proteomes" id="UP000095401">
    <property type="component" value="Chromosome"/>
</dbReference>
<dbReference type="GO" id="GO:0019843">
    <property type="term" value="F:rRNA binding"/>
    <property type="evidence" value="ECO:0007669"/>
    <property type="project" value="UniProtKB-UniRule"/>
</dbReference>
<evidence type="ECO:0000313" key="7">
    <source>
        <dbReference type="EMBL" id="AOU99719.1"/>
    </source>
</evidence>
<comment type="subunit">
    <text evidence="6">Part of the 50S ribosomal subunit. Contacts protein L29, and trigger factor when it is bound to the ribosome.</text>
</comment>
<evidence type="ECO:0000256" key="1">
    <source>
        <dbReference type="ARBA" id="ARBA00006700"/>
    </source>
</evidence>
<dbReference type="AlphaFoldDB" id="A0A1D8ITA6"/>
<evidence type="ECO:0000256" key="4">
    <source>
        <dbReference type="ARBA" id="ARBA00022980"/>
    </source>
</evidence>
<dbReference type="KEGG" id="aprs:BI364_12660"/>
<dbReference type="RefSeq" id="WP_070080062.1">
    <property type="nucleotide sequence ID" value="NZ_CP017415.1"/>
</dbReference>
<dbReference type="NCBIfam" id="NF004359">
    <property type="entry name" value="PRK05738.1-3"/>
    <property type="match status" value="1"/>
</dbReference>
<gene>
    <name evidence="6" type="primary">rplW</name>
    <name evidence="7" type="ORF">BI364_12660</name>
</gene>
<dbReference type="Pfam" id="PF00276">
    <property type="entry name" value="Ribosomal_L23"/>
    <property type="match status" value="1"/>
</dbReference>
<organism evidence="7 8">
    <name type="scientific">Acidihalobacter yilgarnensis</name>
    <dbReference type="NCBI Taxonomy" id="2819280"/>
    <lineage>
        <taxon>Bacteria</taxon>
        <taxon>Pseudomonadati</taxon>
        <taxon>Pseudomonadota</taxon>
        <taxon>Gammaproteobacteria</taxon>
        <taxon>Chromatiales</taxon>
        <taxon>Ectothiorhodospiraceae</taxon>
        <taxon>Acidihalobacter</taxon>
    </lineage>
</organism>
<sequence>MNQDRMLQVLVAPHVSEKATLLAESAHQHVFKVLPDATKLEIRKAVEALFSVQVKEVRVVNIKGKSKMFGRRPGKRNGLRKAYVTLREGSDIEFNGAE</sequence>
<evidence type="ECO:0000256" key="6">
    <source>
        <dbReference type="HAMAP-Rule" id="MF_01369"/>
    </source>
</evidence>
<comment type="similarity">
    <text evidence="1 6">Belongs to the universal ribosomal protein uL23 family.</text>
</comment>
<dbReference type="InterPro" id="IPR012678">
    <property type="entry name" value="Ribosomal_uL23/eL15/eS24_sf"/>
</dbReference>
<keyword evidence="3 6" id="KW-0694">RNA-binding</keyword>
<evidence type="ECO:0000313" key="8">
    <source>
        <dbReference type="Proteomes" id="UP000095401"/>
    </source>
</evidence>
<accession>A0A1D8ITA6</accession>
<protein>
    <recommendedName>
        <fullName evidence="6">Large ribosomal subunit protein uL23</fullName>
    </recommendedName>
</protein>
<keyword evidence="5 6" id="KW-0687">Ribonucleoprotein</keyword>
<dbReference type="InterPro" id="IPR012677">
    <property type="entry name" value="Nucleotide-bd_a/b_plait_sf"/>
</dbReference>
<dbReference type="GO" id="GO:0003735">
    <property type="term" value="F:structural constituent of ribosome"/>
    <property type="evidence" value="ECO:0007669"/>
    <property type="project" value="InterPro"/>
</dbReference>
<reference evidence="8" key="1">
    <citation type="submission" date="2016-09" db="EMBL/GenBank/DDBJ databases">
        <title>Acidihalobacter prosperus F5.</title>
        <authorList>
            <person name="Khaleque H.N."/>
            <person name="Ramsay J.P."/>
            <person name="Kaksonen A.H."/>
            <person name="Boxall N.J."/>
            <person name="Watkin E.L.J."/>
        </authorList>
    </citation>
    <scope>NUCLEOTIDE SEQUENCE [LARGE SCALE GENOMIC DNA]</scope>
    <source>
        <strain evidence="8">F5</strain>
    </source>
</reference>
<dbReference type="Gene3D" id="3.30.70.330">
    <property type="match status" value="1"/>
</dbReference>
<evidence type="ECO:0000256" key="3">
    <source>
        <dbReference type="ARBA" id="ARBA00022884"/>
    </source>
</evidence>
<dbReference type="SUPFAM" id="SSF54189">
    <property type="entry name" value="Ribosomal proteins S24e, L23 and L15e"/>
    <property type="match status" value="1"/>
</dbReference>
<dbReference type="NCBIfam" id="NF004363">
    <property type="entry name" value="PRK05738.2-4"/>
    <property type="match status" value="1"/>
</dbReference>
<dbReference type="EMBL" id="CP017415">
    <property type="protein sequence ID" value="AOU99719.1"/>
    <property type="molecule type" value="Genomic_DNA"/>
</dbReference>
<evidence type="ECO:0000256" key="2">
    <source>
        <dbReference type="ARBA" id="ARBA00022730"/>
    </source>
</evidence>
<dbReference type="FunFam" id="3.30.70.330:FF:000001">
    <property type="entry name" value="50S ribosomal protein L23"/>
    <property type="match status" value="1"/>
</dbReference>
<dbReference type="GO" id="GO:0006412">
    <property type="term" value="P:translation"/>
    <property type="evidence" value="ECO:0007669"/>
    <property type="project" value="UniProtKB-UniRule"/>
</dbReference>
<dbReference type="GO" id="GO:0005840">
    <property type="term" value="C:ribosome"/>
    <property type="evidence" value="ECO:0007669"/>
    <property type="project" value="UniProtKB-KW"/>
</dbReference>
<dbReference type="PANTHER" id="PTHR11620">
    <property type="entry name" value="60S RIBOSOMAL PROTEIN L23A"/>
    <property type="match status" value="1"/>
</dbReference>
<proteinExistence type="inferred from homology"/>
<dbReference type="GO" id="GO:1990904">
    <property type="term" value="C:ribonucleoprotein complex"/>
    <property type="evidence" value="ECO:0007669"/>
    <property type="project" value="UniProtKB-KW"/>
</dbReference>
<keyword evidence="2 6" id="KW-0699">rRNA-binding</keyword>
<comment type="function">
    <text evidence="6">One of the early assembly proteins it binds 23S rRNA. One of the proteins that surrounds the polypeptide exit tunnel on the outside of the ribosome. Forms the main docking site for trigger factor binding to the ribosome.</text>
</comment>
<evidence type="ECO:0000256" key="5">
    <source>
        <dbReference type="ARBA" id="ARBA00023274"/>
    </source>
</evidence>
<keyword evidence="8" id="KW-1185">Reference proteome</keyword>
<dbReference type="HAMAP" id="MF_01369_B">
    <property type="entry name" value="Ribosomal_uL23_B"/>
    <property type="match status" value="1"/>
</dbReference>